<dbReference type="Proteomes" id="UP000640930">
    <property type="component" value="Unassembled WGS sequence"/>
</dbReference>
<comment type="caution">
    <text evidence="2">The sequence shown here is derived from an EMBL/GenBank/DDBJ whole genome shotgun (WGS) entry which is preliminary data.</text>
</comment>
<protein>
    <recommendedName>
        <fullName evidence="1">DUF6906 domain-containing protein</fullName>
    </recommendedName>
</protein>
<dbReference type="Pfam" id="PF21847">
    <property type="entry name" value="DUF6906"/>
    <property type="match status" value="1"/>
</dbReference>
<evidence type="ECO:0000259" key="1">
    <source>
        <dbReference type="Pfam" id="PF21847"/>
    </source>
</evidence>
<feature type="domain" description="DUF6906" evidence="1">
    <location>
        <begin position="1"/>
        <end position="49"/>
    </location>
</feature>
<dbReference type="EMBL" id="JACSQA010000032">
    <property type="protein sequence ID" value="MBD8028187.1"/>
    <property type="molecule type" value="Genomic_DNA"/>
</dbReference>
<sequence length="51" mass="6143">MKNGKRLKRFEKQYLRSLNLNDENWLLSKKTTEFWLIVHKLTGQTKEIPAP</sequence>
<dbReference type="InterPro" id="IPR054201">
    <property type="entry name" value="DUF6906"/>
</dbReference>
<evidence type="ECO:0000313" key="2">
    <source>
        <dbReference type="EMBL" id="MBD8028187.1"/>
    </source>
</evidence>
<name>A0ABR8XG22_9BACL</name>
<evidence type="ECO:0000313" key="3">
    <source>
        <dbReference type="Proteomes" id="UP000640930"/>
    </source>
</evidence>
<organism evidence="2 3">
    <name type="scientific">Ureibacillus galli</name>
    <dbReference type="NCBI Taxonomy" id="2762222"/>
    <lineage>
        <taxon>Bacteria</taxon>
        <taxon>Bacillati</taxon>
        <taxon>Bacillota</taxon>
        <taxon>Bacilli</taxon>
        <taxon>Bacillales</taxon>
        <taxon>Caryophanaceae</taxon>
        <taxon>Ureibacillus</taxon>
    </lineage>
</organism>
<accession>A0ABR8XG22</accession>
<dbReference type="RefSeq" id="WP_191708596.1">
    <property type="nucleotide sequence ID" value="NZ_JACSQA010000032.1"/>
</dbReference>
<proteinExistence type="predicted"/>
<keyword evidence="3" id="KW-1185">Reference proteome</keyword>
<reference evidence="2 3" key="1">
    <citation type="submission" date="2020-08" db="EMBL/GenBank/DDBJ databases">
        <title>A Genomic Blueprint of the Chicken Gut Microbiome.</title>
        <authorList>
            <person name="Gilroy R."/>
            <person name="Ravi A."/>
            <person name="Getino M."/>
            <person name="Pursley I."/>
            <person name="Horton D.L."/>
            <person name="Alikhan N.-F."/>
            <person name="Baker D."/>
            <person name="Gharbi K."/>
            <person name="Hall N."/>
            <person name="Watson M."/>
            <person name="Adriaenssens E.M."/>
            <person name="Foster-Nyarko E."/>
            <person name="Jarju S."/>
            <person name="Secka A."/>
            <person name="Antonio M."/>
            <person name="Oren A."/>
            <person name="Chaudhuri R."/>
            <person name="La Ragione R.M."/>
            <person name="Hildebrand F."/>
            <person name="Pallen M.J."/>
        </authorList>
    </citation>
    <scope>NUCLEOTIDE SEQUENCE [LARGE SCALE GENOMIC DNA]</scope>
    <source>
        <strain evidence="2 3">Re31</strain>
    </source>
</reference>
<gene>
    <name evidence="2" type="ORF">H9636_16180</name>
</gene>